<keyword evidence="3" id="KW-0998">Cell outer membrane</keyword>
<dbReference type="InterPro" id="IPR008969">
    <property type="entry name" value="CarboxyPept-like_regulatory"/>
</dbReference>
<dbReference type="STRING" id="946677.SAMN05444484_10920"/>
<dbReference type="PANTHER" id="PTHR40980">
    <property type="entry name" value="PLUG DOMAIN-CONTAINING PROTEIN"/>
    <property type="match status" value="1"/>
</dbReference>
<dbReference type="Gene3D" id="2.170.130.10">
    <property type="entry name" value="TonB-dependent receptor, plug domain"/>
    <property type="match status" value="1"/>
</dbReference>
<keyword evidence="2" id="KW-0472">Membrane</keyword>
<dbReference type="AlphaFoldDB" id="A0A1M7L9V6"/>
<reference evidence="6" key="1">
    <citation type="submission" date="2016-11" db="EMBL/GenBank/DDBJ databases">
        <authorList>
            <person name="Varghese N."/>
            <person name="Submissions S."/>
        </authorList>
    </citation>
    <scope>NUCLEOTIDE SEQUENCE [LARGE SCALE GENOMIC DNA]</scope>
    <source>
        <strain evidence="6">DSM 24724</strain>
    </source>
</reference>
<keyword evidence="5" id="KW-0675">Receptor</keyword>
<dbReference type="InterPro" id="IPR036942">
    <property type="entry name" value="Beta-barrel_TonB_sf"/>
</dbReference>
<dbReference type="RefSeq" id="WP_068840515.1">
    <property type="nucleotide sequence ID" value="NZ_FRBT01000009.1"/>
</dbReference>
<dbReference type="SUPFAM" id="SSF56935">
    <property type="entry name" value="Porins"/>
    <property type="match status" value="1"/>
</dbReference>
<dbReference type="PANTHER" id="PTHR40980:SF4">
    <property type="entry name" value="TONB-DEPENDENT RECEPTOR-LIKE BETA-BARREL DOMAIN-CONTAINING PROTEIN"/>
    <property type="match status" value="1"/>
</dbReference>
<evidence type="ECO:0000313" key="5">
    <source>
        <dbReference type="EMBL" id="SHM74859.1"/>
    </source>
</evidence>
<dbReference type="Gene3D" id="2.40.170.20">
    <property type="entry name" value="TonB-dependent receptor, beta-barrel domain"/>
    <property type="match status" value="1"/>
</dbReference>
<feature type="domain" description="Outer membrane protein beta-barrel" evidence="4">
    <location>
        <begin position="367"/>
        <end position="771"/>
    </location>
</feature>
<organism evidence="5 6">
    <name type="scientific">Flavobacterium chilense</name>
    <dbReference type="NCBI Taxonomy" id="946677"/>
    <lineage>
        <taxon>Bacteria</taxon>
        <taxon>Pseudomonadati</taxon>
        <taxon>Bacteroidota</taxon>
        <taxon>Flavobacteriia</taxon>
        <taxon>Flavobacteriales</taxon>
        <taxon>Flavobacteriaceae</taxon>
        <taxon>Flavobacterium</taxon>
    </lineage>
</organism>
<dbReference type="InterPro" id="IPR041700">
    <property type="entry name" value="OMP_b-brl_3"/>
</dbReference>
<evidence type="ECO:0000256" key="3">
    <source>
        <dbReference type="ARBA" id="ARBA00023237"/>
    </source>
</evidence>
<dbReference type="EMBL" id="FRBT01000009">
    <property type="protein sequence ID" value="SHM74859.1"/>
    <property type="molecule type" value="Genomic_DNA"/>
</dbReference>
<proteinExistence type="predicted"/>
<dbReference type="SUPFAM" id="SSF49464">
    <property type="entry name" value="Carboxypeptidase regulatory domain-like"/>
    <property type="match status" value="1"/>
</dbReference>
<evidence type="ECO:0000256" key="2">
    <source>
        <dbReference type="ARBA" id="ARBA00023136"/>
    </source>
</evidence>
<evidence type="ECO:0000259" key="4">
    <source>
        <dbReference type="Pfam" id="PF14905"/>
    </source>
</evidence>
<dbReference type="OrthoDB" id="8764943at2"/>
<gene>
    <name evidence="5" type="ORF">SAMN05444484_10920</name>
</gene>
<evidence type="ECO:0000313" key="6">
    <source>
        <dbReference type="Proteomes" id="UP000184028"/>
    </source>
</evidence>
<dbReference type="GO" id="GO:0009279">
    <property type="term" value="C:cell outer membrane"/>
    <property type="evidence" value="ECO:0007669"/>
    <property type="project" value="UniProtKB-SubCell"/>
</dbReference>
<dbReference type="Pfam" id="PF14905">
    <property type="entry name" value="OMP_b-brl_3"/>
    <property type="match status" value="1"/>
</dbReference>
<comment type="subcellular location">
    <subcellularLocation>
        <location evidence="1">Cell outer membrane</location>
    </subcellularLocation>
</comment>
<accession>A0A1M7L9V6</accession>
<dbReference type="InterPro" id="IPR037066">
    <property type="entry name" value="Plug_dom_sf"/>
</dbReference>
<keyword evidence="6" id="KW-1185">Reference proteome</keyword>
<sequence>MKNTIFLLAVFLYQTHAMSQQFLLKGKIVNQSKSPVEFVVASLLKDNKVISQASTDSLGNFKIQAVKENYRLIIEQFGVEFLNKEIQLNHDIDLGTLEIKESIQLEGVAVTTRKKIVEQKVDRLVFNVENSTAATGGTALDALKTTPTVRVQNDNVSIVGKGAVLVLIDDRLQRMSPDDLAVFLKSIPADHIKSIEVITTPPAKYEAEGNSGIINIKLKVAKMNSWNANIGTSYTQRIYASGNIQGLFNYNYEKLAVQASVNKGKEKFQTNSESKIYYPKELWKQEIKNTSESDLLSLGLGIDYKITNKWSTGIKYLGSFTDRDATNTPLTTRFNTENGTIDSYIRSDVNTNNKPRMNSLNWNHTFTLDSVGKNISVDFDYFNYLKKDYRFFAGNELDSNQNKIPNTFFSSTNTNINEVNSYSAKIDVSLPNKWANLSFGGKAFYNNTRNNLTVFDNETGAPVLNTNQSNIFNYKEYNEAVYFSGSKKINAKWETQLGLRAEATQTKGYSENLNQTNTNHYIQLFPTAYITYVPNDNNSLSLNYSKRIRRPDFEYLNPFVIRTSPFYYSEGNPYLKPSLIDNLEFSYTRNQKWVNSVYFSKVSDFGQELSIVDPVTNITRSTPLNYANTYQIGFSTYYNFNKFSRWNSFTGFNVNYQNVTSKTNFIESVDGYNGYFYSNNDFTLNQSKTIFVGVNYGLQLAGRYQIFNISTLNILDLSFKVLSFHKNLSVTLIAEDVLNAQKPLITYYSNGIKNSIQSYSDTRAFRISLSYKFGNANLKSKQRDFGNEDERNRVR</sequence>
<evidence type="ECO:0000256" key="1">
    <source>
        <dbReference type="ARBA" id="ARBA00004442"/>
    </source>
</evidence>
<protein>
    <submittedName>
        <fullName evidence="5">Outer membrane receptor proteins, mostly Fe transport</fullName>
    </submittedName>
</protein>
<dbReference type="Proteomes" id="UP000184028">
    <property type="component" value="Unassembled WGS sequence"/>
</dbReference>
<name>A0A1M7L9V6_9FLAO</name>